<protein>
    <recommendedName>
        <fullName evidence="2">thiol oxidase</fullName>
        <ecNumber evidence="2">1.8.3.2</ecNumber>
    </recommendedName>
</protein>
<feature type="domain" description="ERV/ALR sulfhydryl oxidase" evidence="8">
    <location>
        <begin position="1"/>
        <end position="103"/>
    </location>
</feature>
<feature type="transmembrane region" description="Helical" evidence="7">
    <location>
        <begin position="127"/>
        <end position="149"/>
    </location>
</feature>
<dbReference type="GO" id="GO:0005739">
    <property type="term" value="C:mitochondrion"/>
    <property type="evidence" value="ECO:0007669"/>
    <property type="project" value="TreeGrafter"/>
</dbReference>
<dbReference type="AlphaFoldDB" id="A0A6C0KPM6"/>
<evidence type="ECO:0000256" key="4">
    <source>
        <dbReference type="ARBA" id="ARBA00022827"/>
    </source>
</evidence>
<dbReference type="PANTHER" id="PTHR12645">
    <property type="entry name" value="ALR/ERV"/>
    <property type="match status" value="1"/>
</dbReference>
<keyword evidence="6" id="KW-1015">Disulfide bond</keyword>
<dbReference type="Gene3D" id="1.20.120.310">
    <property type="entry name" value="ERV/ALR sulfhydryl oxidase domain"/>
    <property type="match status" value="1"/>
</dbReference>
<dbReference type="InterPro" id="IPR039799">
    <property type="entry name" value="ALR/ERV"/>
</dbReference>
<keyword evidence="7" id="KW-0472">Membrane</keyword>
<evidence type="ECO:0000256" key="1">
    <source>
        <dbReference type="ARBA" id="ARBA00001974"/>
    </source>
</evidence>
<reference evidence="9" key="1">
    <citation type="journal article" date="2020" name="Nature">
        <title>Giant virus diversity and host interactions through global metagenomics.</title>
        <authorList>
            <person name="Schulz F."/>
            <person name="Roux S."/>
            <person name="Paez-Espino D."/>
            <person name="Jungbluth S."/>
            <person name="Walsh D.A."/>
            <person name="Denef V.J."/>
            <person name="McMahon K.D."/>
            <person name="Konstantinidis K.T."/>
            <person name="Eloe-Fadrosh E.A."/>
            <person name="Kyrpides N.C."/>
            <person name="Woyke T."/>
        </authorList>
    </citation>
    <scope>NUCLEOTIDE SEQUENCE</scope>
    <source>
        <strain evidence="9">GVMAG-S-3300013006-158</strain>
    </source>
</reference>
<dbReference type="GO" id="GO:0016971">
    <property type="term" value="F:flavin-dependent sulfhydryl oxidase activity"/>
    <property type="evidence" value="ECO:0007669"/>
    <property type="project" value="InterPro"/>
</dbReference>
<keyword evidence="3" id="KW-0285">Flavoprotein</keyword>
<accession>A0A6C0KPM6</accession>
<evidence type="ECO:0000256" key="3">
    <source>
        <dbReference type="ARBA" id="ARBA00022630"/>
    </source>
</evidence>
<evidence type="ECO:0000313" key="9">
    <source>
        <dbReference type="EMBL" id="QHU18660.1"/>
    </source>
</evidence>
<dbReference type="PANTHER" id="PTHR12645:SF0">
    <property type="entry name" value="FAD-LINKED SULFHYDRYL OXIDASE ALR"/>
    <property type="match status" value="1"/>
</dbReference>
<dbReference type="InterPro" id="IPR036774">
    <property type="entry name" value="ERV/ALR_sulphydryl_oxid_sf"/>
</dbReference>
<evidence type="ECO:0000256" key="6">
    <source>
        <dbReference type="ARBA" id="ARBA00023157"/>
    </source>
</evidence>
<evidence type="ECO:0000256" key="2">
    <source>
        <dbReference type="ARBA" id="ARBA00012512"/>
    </source>
</evidence>
<dbReference type="EMBL" id="MN740936">
    <property type="protein sequence ID" value="QHU18660.1"/>
    <property type="molecule type" value="Genomic_DNA"/>
</dbReference>
<comment type="cofactor">
    <cofactor evidence="1">
        <name>FAD</name>
        <dbReference type="ChEBI" id="CHEBI:57692"/>
    </cofactor>
</comment>
<dbReference type="GO" id="GO:0050660">
    <property type="term" value="F:flavin adenine dinucleotide binding"/>
    <property type="evidence" value="ECO:0007669"/>
    <property type="project" value="TreeGrafter"/>
</dbReference>
<name>A0A6C0KPM6_9ZZZZ</name>
<keyword evidence="7" id="KW-1133">Transmembrane helix</keyword>
<proteinExistence type="predicted"/>
<evidence type="ECO:0000256" key="5">
    <source>
        <dbReference type="ARBA" id="ARBA00023002"/>
    </source>
</evidence>
<keyword evidence="4" id="KW-0274">FAD</keyword>
<dbReference type="EC" id="1.8.3.2" evidence="2"/>
<keyword evidence="7" id="KW-0812">Transmembrane</keyword>
<keyword evidence="5" id="KW-0560">Oxidoreductase</keyword>
<organism evidence="9">
    <name type="scientific">viral metagenome</name>
    <dbReference type="NCBI Taxonomy" id="1070528"/>
    <lineage>
        <taxon>unclassified sequences</taxon>
        <taxon>metagenomes</taxon>
        <taxon>organismal metagenomes</taxon>
    </lineage>
</organism>
<sequence length="155" mass="18221">MQFPPTVWGPFFWHTMHIVALGYPKNPNYTEKKCAKEFYESLAYLIPCAVCREHYNTHIASHPLTTYVDSRKDLLKWTIDIHNKVNKMLHKPEWTEREVVSYYERLGRRNRSPVWTKEDMKEVDYQSFVKGFLTGSFVLSGVGGLVYIINKLQSS</sequence>
<dbReference type="InterPro" id="IPR017905">
    <property type="entry name" value="ERV/ALR_sulphydryl_oxidase"/>
</dbReference>
<evidence type="ECO:0000259" key="8">
    <source>
        <dbReference type="PROSITE" id="PS51324"/>
    </source>
</evidence>
<dbReference type="SUPFAM" id="SSF69000">
    <property type="entry name" value="FAD-dependent thiol oxidase"/>
    <property type="match status" value="1"/>
</dbReference>
<evidence type="ECO:0000256" key="7">
    <source>
        <dbReference type="SAM" id="Phobius"/>
    </source>
</evidence>
<dbReference type="Pfam" id="PF04777">
    <property type="entry name" value="Evr1_Alr"/>
    <property type="match status" value="1"/>
</dbReference>
<dbReference type="PROSITE" id="PS51324">
    <property type="entry name" value="ERV_ALR"/>
    <property type="match status" value="1"/>
</dbReference>